<organism evidence="1 2">
    <name type="scientific">Companilactobacillus paralimentarius DSM 13238 = JCM 10415</name>
    <dbReference type="NCBI Taxonomy" id="1122151"/>
    <lineage>
        <taxon>Bacteria</taxon>
        <taxon>Bacillati</taxon>
        <taxon>Bacillota</taxon>
        <taxon>Bacilli</taxon>
        <taxon>Lactobacillales</taxon>
        <taxon>Lactobacillaceae</taxon>
        <taxon>Companilactobacillus</taxon>
    </lineage>
</organism>
<name>A0A0R1PEC1_9LACO</name>
<dbReference type="PANTHER" id="PTHR38440:SF1">
    <property type="entry name" value="UPF0398 PROTEIN SPR0331"/>
    <property type="match status" value="1"/>
</dbReference>
<sequence length="195" mass="22688">MMAKILIRGDFFMLKNLWVTGYRSFELGIFKDDDPKSKVIQDFFQERLINYAENGTQWIITGAQLGTEQIVGKSIQEVKKKGYNIRHAVILPYAEFGNKWNENNQLLLKNFLRNADYVNKVSNMSYHSGRQLRVWQSFMLQHTNGALIFYDPDSGGKPKYDYEAIKSYQDSGTDYQLELIDFDSMQDFANMLSDS</sequence>
<dbReference type="Proteomes" id="UP000051908">
    <property type="component" value="Unassembled WGS sequence"/>
</dbReference>
<dbReference type="EMBL" id="AZES01000148">
    <property type="protein sequence ID" value="KRL28916.1"/>
    <property type="molecule type" value="Genomic_DNA"/>
</dbReference>
<dbReference type="PATRIC" id="fig|1122151.5.peg.1346"/>
<gene>
    <name evidence="1" type="ORF">FD33_GL001294</name>
</gene>
<dbReference type="Gene3D" id="3.40.50.450">
    <property type="match status" value="1"/>
</dbReference>
<dbReference type="SUPFAM" id="SSF102405">
    <property type="entry name" value="MCP/YpsA-like"/>
    <property type="match status" value="1"/>
</dbReference>
<accession>A0A0R1PEC1</accession>
<dbReference type="PANTHER" id="PTHR38440">
    <property type="entry name" value="UPF0398 PROTEIN YPSA"/>
    <property type="match status" value="1"/>
</dbReference>
<evidence type="ECO:0000313" key="2">
    <source>
        <dbReference type="Proteomes" id="UP000051908"/>
    </source>
</evidence>
<dbReference type="RefSeq" id="WP_235700332.1">
    <property type="nucleotide sequence ID" value="NZ_BAMH01000106.1"/>
</dbReference>
<proteinExistence type="predicted"/>
<dbReference type="NCBIfam" id="NF010181">
    <property type="entry name" value="PRK13660.1"/>
    <property type="match status" value="1"/>
</dbReference>
<comment type="caution">
    <text evidence="1">The sequence shown here is derived from an EMBL/GenBank/DDBJ whole genome shotgun (WGS) entry which is preliminary data.</text>
</comment>
<protein>
    <submittedName>
        <fullName evidence="1">Uncharacterized protein</fullName>
    </submittedName>
</protein>
<keyword evidence="2" id="KW-1185">Reference proteome</keyword>
<dbReference type="InterPro" id="IPR010697">
    <property type="entry name" value="YspA"/>
</dbReference>
<dbReference type="AlphaFoldDB" id="A0A0R1PEC1"/>
<dbReference type="PIRSF" id="PIRSF021290">
    <property type="entry name" value="DUF1273"/>
    <property type="match status" value="1"/>
</dbReference>
<dbReference type="Pfam" id="PF06908">
    <property type="entry name" value="YpsA"/>
    <property type="match status" value="1"/>
</dbReference>
<evidence type="ECO:0000313" key="1">
    <source>
        <dbReference type="EMBL" id="KRL28916.1"/>
    </source>
</evidence>
<reference evidence="1 2" key="1">
    <citation type="journal article" date="2015" name="Genome Announc.">
        <title>Expanding the biotechnology potential of lactobacilli through comparative genomics of 213 strains and associated genera.</title>
        <authorList>
            <person name="Sun Z."/>
            <person name="Harris H.M."/>
            <person name="McCann A."/>
            <person name="Guo C."/>
            <person name="Argimon S."/>
            <person name="Zhang W."/>
            <person name="Yang X."/>
            <person name="Jeffery I.B."/>
            <person name="Cooney J.C."/>
            <person name="Kagawa T.F."/>
            <person name="Liu W."/>
            <person name="Song Y."/>
            <person name="Salvetti E."/>
            <person name="Wrobel A."/>
            <person name="Rasinkangas P."/>
            <person name="Parkhill J."/>
            <person name="Rea M.C."/>
            <person name="O'Sullivan O."/>
            <person name="Ritari J."/>
            <person name="Douillard F.P."/>
            <person name="Paul Ross R."/>
            <person name="Yang R."/>
            <person name="Briner A.E."/>
            <person name="Felis G.E."/>
            <person name="de Vos W.M."/>
            <person name="Barrangou R."/>
            <person name="Klaenhammer T.R."/>
            <person name="Caufield P.W."/>
            <person name="Cui Y."/>
            <person name="Zhang H."/>
            <person name="O'Toole P.W."/>
        </authorList>
    </citation>
    <scope>NUCLEOTIDE SEQUENCE [LARGE SCALE GENOMIC DNA]</scope>
    <source>
        <strain evidence="1 2">DSM 13238</strain>
    </source>
</reference>